<gene>
    <name evidence="11" type="ORF">JTE90_000503</name>
</gene>
<name>A0AAV6VUR0_9ARAC</name>
<comment type="catalytic activity">
    <reaction evidence="7">
        <text>a 1,2-diacyl-sn-glycero-3-phosphocholine + H2O = a 1-acyl-sn-glycero-3-phosphocholine + a fatty acid + H(+)</text>
        <dbReference type="Rhea" id="RHEA:15801"/>
        <dbReference type="ChEBI" id="CHEBI:15377"/>
        <dbReference type="ChEBI" id="CHEBI:15378"/>
        <dbReference type="ChEBI" id="CHEBI:28868"/>
        <dbReference type="ChEBI" id="CHEBI:57643"/>
        <dbReference type="ChEBI" id="CHEBI:58168"/>
        <dbReference type="EC" id="3.1.1.4"/>
    </reaction>
</comment>
<dbReference type="Pfam" id="PF00168">
    <property type="entry name" value="C2"/>
    <property type="match status" value="1"/>
</dbReference>
<sequence length="803" mass="91858">MEDRLDITSEVLNDAFSLPSLQVFQKQAWCWAVMFFSVNPDPCHILNVTVLEAHKITKGWVSDLVDKPDPYVILHIPGSPSGKQKTKYFNNTASPTWNEKFEFVLDSQNSYELEITLMDANFTVDHKIGVSKISLVDLILNEESTVTVKFNEVSEIILKLLLEVDHNPDLRFGLSLCDKEKDFRKQRRYCVLEGLKNLFPDNYPLKDSETPVIGIIGSGGGFRAMTGLGGAMKALSDTKILDCATYTAGLSGSAWYLSTLYSHPDFPQKSPGDLLEDLKSNVRHSPFWLLSPRSMYRYISNIKEKHKKGQPVSFTDFFGHLLGDTLLKGRSDVNLSAQKEKVNTGIVPMPLYTCLHVKSNVSAKVFQDWLEFSPYEIGIAKYAAFMKTEDFGCKFFKGRIVKRFPESPLHYLQGIWGSAFCILFKRLIQERTKLSLDFNPCDTPESDDEGDVYFDAEEEFQDEEDALRDALENLDLTEENIDEFQSENEEEVSNDSPKIAFWSAMRHYLSPFKRSPSITSFLNQKRITAYSVRRHSSTTETESVRKVGIWKDFVNNICSNSILDTRKGRAGCILNPLRGLSLVPCFSFSPFSPTSPNDDTLFKGLTEPAPTDSKTLYLVDGGLTFNLPFPLLLRPQRTVDLFLTFDFSSREADHTAPFKELLLSEKWARINNCLFPPIHDLASEYIKQPPKECYVFKHPKNEMCPIIVHFPLFNLNFKKFKEPGVPRETEEELDFADFSIFSDSKKSYSIYNFKYPSKKFDRLSQLMEFNVLNNIDIIKENLITVIERKRKFTTPESFVLKDL</sequence>
<keyword evidence="7" id="KW-0479">Metal-binding</keyword>
<accession>A0AAV6VUR0</accession>
<dbReference type="SUPFAM" id="SSF52151">
    <property type="entry name" value="FabD/lysophospholipase-like"/>
    <property type="match status" value="2"/>
</dbReference>
<proteinExistence type="predicted"/>
<evidence type="ECO:0000256" key="7">
    <source>
        <dbReference type="RuleBase" id="RU362102"/>
    </source>
</evidence>
<evidence type="ECO:0000313" key="12">
    <source>
        <dbReference type="Proteomes" id="UP000827092"/>
    </source>
</evidence>
<keyword evidence="3 7" id="KW-0963">Cytoplasm</keyword>
<dbReference type="Gene3D" id="3.40.1090.10">
    <property type="entry name" value="Cytosolic phospholipase A2 catalytic domain"/>
    <property type="match status" value="1"/>
</dbReference>
<dbReference type="SMART" id="SM00022">
    <property type="entry name" value="PLAc"/>
    <property type="match status" value="1"/>
</dbReference>
<dbReference type="EMBL" id="JAFNEN010000015">
    <property type="protein sequence ID" value="KAG8200419.1"/>
    <property type="molecule type" value="Genomic_DNA"/>
</dbReference>
<keyword evidence="4 6" id="KW-0378">Hydrolase</keyword>
<reference evidence="11 12" key="1">
    <citation type="journal article" date="2022" name="Nat. Ecol. Evol.">
        <title>A masculinizing supergene underlies an exaggerated male reproductive morph in a spider.</title>
        <authorList>
            <person name="Hendrickx F."/>
            <person name="De Corte Z."/>
            <person name="Sonet G."/>
            <person name="Van Belleghem S.M."/>
            <person name="Kostlbacher S."/>
            <person name="Vangestel C."/>
        </authorList>
    </citation>
    <scope>NUCLEOTIDE SEQUENCE [LARGE SCALE GENOMIC DNA]</scope>
    <source>
        <strain evidence="11">W744_W776</strain>
    </source>
</reference>
<evidence type="ECO:0000256" key="1">
    <source>
        <dbReference type="ARBA" id="ARBA00004496"/>
    </source>
</evidence>
<dbReference type="GO" id="GO:0005544">
    <property type="term" value="F:calcium-dependent phospholipid binding"/>
    <property type="evidence" value="ECO:0007669"/>
    <property type="project" value="TreeGrafter"/>
</dbReference>
<keyword evidence="12" id="KW-1185">Reference proteome</keyword>
<evidence type="ECO:0000256" key="5">
    <source>
        <dbReference type="ARBA" id="ARBA00023098"/>
    </source>
</evidence>
<keyword evidence="6 7" id="KW-0442">Lipid degradation</keyword>
<evidence type="ECO:0000259" key="9">
    <source>
        <dbReference type="PROSITE" id="PS50004"/>
    </source>
</evidence>
<evidence type="ECO:0000256" key="2">
    <source>
        <dbReference type="ARBA" id="ARBA00013278"/>
    </source>
</evidence>
<feature type="coiled-coil region" evidence="8">
    <location>
        <begin position="453"/>
        <end position="494"/>
    </location>
</feature>
<organism evidence="11 12">
    <name type="scientific">Oedothorax gibbosus</name>
    <dbReference type="NCBI Taxonomy" id="931172"/>
    <lineage>
        <taxon>Eukaryota</taxon>
        <taxon>Metazoa</taxon>
        <taxon>Ecdysozoa</taxon>
        <taxon>Arthropoda</taxon>
        <taxon>Chelicerata</taxon>
        <taxon>Arachnida</taxon>
        <taxon>Araneae</taxon>
        <taxon>Araneomorphae</taxon>
        <taxon>Entelegynae</taxon>
        <taxon>Araneoidea</taxon>
        <taxon>Linyphiidae</taxon>
        <taxon>Erigoninae</taxon>
        <taxon>Oedothorax</taxon>
    </lineage>
</organism>
<dbReference type="EC" id="3.1.1.4" evidence="2 7"/>
<keyword evidence="7" id="KW-0106">Calcium</keyword>
<dbReference type="SMART" id="SM00239">
    <property type="entry name" value="C2"/>
    <property type="match status" value="1"/>
</dbReference>
<dbReference type="GO" id="GO:0046475">
    <property type="term" value="P:glycerophospholipid catabolic process"/>
    <property type="evidence" value="ECO:0007669"/>
    <property type="project" value="TreeGrafter"/>
</dbReference>
<feature type="domain" description="C2" evidence="9">
    <location>
        <begin position="30"/>
        <end position="148"/>
    </location>
</feature>
<dbReference type="PANTHER" id="PTHR10728:SF40">
    <property type="entry name" value="PATATIN FAMILY PROTEIN"/>
    <property type="match status" value="1"/>
</dbReference>
<dbReference type="InterPro" id="IPR000008">
    <property type="entry name" value="C2_dom"/>
</dbReference>
<feature type="domain" description="PLA2c" evidence="10">
    <location>
        <begin position="162"/>
        <end position="803"/>
    </location>
</feature>
<keyword evidence="5 6" id="KW-0443">Lipid metabolism</keyword>
<dbReference type="GO" id="GO:0005829">
    <property type="term" value="C:cytosol"/>
    <property type="evidence" value="ECO:0007669"/>
    <property type="project" value="TreeGrafter"/>
</dbReference>
<dbReference type="PANTHER" id="PTHR10728">
    <property type="entry name" value="CYTOSOLIC PHOSPHOLIPASE A2"/>
    <property type="match status" value="1"/>
</dbReference>
<dbReference type="Gene3D" id="2.60.40.150">
    <property type="entry name" value="C2 domain"/>
    <property type="match status" value="1"/>
</dbReference>
<dbReference type="GO" id="GO:0005509">
    <property type="term" value="F:calcium ion binding"/>
    <property type="evidence" value="ECO:0007669"/>
    <property type="project" value="TreeGrafter"/>
</dbReference>
<dbReference type="GO" id="GO:0047498">
    <property type="term" value="F:calcium-dependent phospholipase A2 activity"/>
    <property type="evidence" value="ECO:0007669"/>
    <property type="project" value="TreeGrafter"/>
</dbReference>
<comment type="subcellular location">
    <subcellularLocation>
        <location evidence="1">Cytoplasm</location>
    </subcellularLocation>
</comment>
<dbReference type="PROSITE" id="PS50004">
    <property type="entry name" value="C2"/>
    <property type="match status" value="1"/>
</dbReference>
<evidence type="ECO:0000256" key="6">
    <source>
        <dbReference type="PROSITE-ProRule" id="PRU00555"/>
    </source>
</evidence>
<comment type="domain">
    <text evidence="7">The N-terminal C2 domain associates with lipid membranes upon calcium binding.</text>
</comment>
<dbReference type="InterPro" id="IPR002642">
    <property type="entry name" value="LysoPLipase_cat_dom"/>
</dbReference>
<dbReference type="AlphaFoldDB" id="A0AAV6VUR0"/>
<dbReference type="InterPro" id="IPR016035">
    <property type="entry name" value="Acyl_Trfase/lysoPLipase"/>
</dbReference>
<dbReference type="Proteomes" id="UP000827092">
    <property type="component" value="Unassembled WGS sequence"/>
</dbReference>
<dbReference type="InterPro" id="IPR035892">
    <property type="entry name" value="C2_domain_sf"/>
</dbReference>
<evidence type="ECO:0000256" key="8">
    <source>
        <dbReference type="SAM" id="Coils"/>
    </source>
</evidence>
<protein>
    <recommendedName>
        <fullName evidence="2 7">Phospholipase A2</fullName>
        <ecNumber evidence="2 7">3.1.1.4</ecNumber>
    </recommendedName>
</protein>
<keyword evidence="8" id="KW-0175">Coiled coil</keyword>
<evidence type="ECO:0000256" key="4">
    <source>
        <dbReference type="ARBA" id="ARBA00022801"/>
    </source>
</evidence>
<dbReference type="Pfam" id="PF01735">
    <property type="entry name" value="PLA2_B"/>
    <property type="match status" value="2"/>
</dbReference>
<comment type="caution">
    <text evidence="11">The sequence shown here is derived from an EMBL/GenBank/DDBJ whole genome shotgun (WGS) entry which is preliminary data.</text>
</comment>
<evidence type="ECO:0000256" key="3">
    <source>
        <dbReference type="ARBA" id="ARBA00022490"/>
    </source>
</evidence>
<dbReference type="PROSITE" id="PS51210">
    <property type="entry name" value="PLA2C"/>
    <property type="match status" value="1"/>
</dbReference>
<evidence type="ECO:0000313" key="11">
    <source>
        <dbReference type="EMBL" id="KAG8200419.1"/>
    </source>
</evidence>
<dbReference type="SUPFAM" id="SSF49562">
    <property type="entry name" value="C2 domain (Calcium/lipid-binding domain, CaLB)"/>
    <property type="match status" value="1"/>
</dbReference>
<evidence type="ECO:0000259" key="10">
    <source>
        <dbReference type="PROSITE" id="PS51210"/>
    </source>
</evidence>